<protein>
    <recommendedName>
        <fullName evidence="3">Alkaline phosphatase</fullName>
    </recommendedName>
</protein>
<organism evidence="1 2">
    <name type="scientific">Symbiopectobacterium purcellii</name>
    <dbReference type="NCBI Taxonomy" id="2871826"/>
    <lineage>
        <taxon>Bacteria</taxon>
        <taxon>Pseudomonadati</taxon>
        <taxon>Pseudomonadota</taxon>
        <taxon>Gammaproteobacteria</taxon>
        <taxon>Enterobacterales</taxon>
        <taxon>Enterobacteriaceae</taxon>
    </lineage>
</organism>
<dbReference type="Proteomes" id="UP000825886">
    <property type="component" value="Chromosome"/>
</dbReference>
<name>A0ABX9AMQ3_9ENTR</name>
<gene>
    <name evidence="1" type="ORF">K6K13_03060</name>
</gene>
<dbReference type="EMBL" id="CP081864">
    <property type="protein sequence ID" value="QZN96457.1"/>
    <property type="molecule type" value="Genomic_DNA"/>
</dbReference>
<dbReference type="RefSeq" id="WP_222159495.1">
    <property type="nucleotide sequence ID" value="NZ_CP081864.1"/>
</dbReference>
<evidence type="ECO:0000313" key="1">
    <source>
        <dbReference type="EMBL" id="QZN96457.1"/>
    </source>
</evidence>
<accession>A0ABX9AMQ3</accession>
<evidence type="ECO:0000313" key="2">
    <source>
        <dbReference type="Proteomes" id="UP000825886"/>
    </source>
</evidence>
<reference evidence="1 2" key="1">
    <citation type="submission" date="2021-08" db="EMBL/GenBank/DDBJ databases">
        <title>Culture and genomic analysis of Symbiopectobacterium purcellii sp. nov. gen. nov., isolated from the leafhopper Empoasca decipiens.</title>
        <authorList>
            <person name="Nadal-Jimenez P."/>
            <person name="Siozios S."/>
            <person name="Halliday N."/>
            <person name="Camara M."/>
            <person name="Hurst G.D.D."/>
        </authorList>
    </citation>
    <scope>NUCLEOTIDE SEQUENCE [LARGE SCALE GENOMIC DNA]</scope>
    <source>
        <strain evidence="1 2">SyEd1</strain>
    </source>
</reference>
<evidence type="ECO:0008006" key="3">
    <source>
        <dbReference type="Google" id="ProtNLM"/>
    </source>
</evidence>
<proteinExistence type="predicted"/>
<sequence>MASTAFQTLYRNEFIAGFEQNQSLVRQTTITDGIPKGNQFVFLVADSGGATAVTRGVNGMIPARADNLNQYTATLVEWHDLVRKTNYNVFASQGDQRAIMQGTTMAVLNRKIDQDIISGLSAPLIRLWHPCPQSANSKEKYLRFLAVSLLGFCRSPVARQRC</sequence>
<keyword evidence="2" id="KW-1185">Reference proteome</keyword>